<dbReference type="Pfam" id="PF13193">
    <property type="entry name" value="AMP-binding_C"/>
    <property type="match status" value="1"/>
</dbReference>
<dbReference type="Gene3D" id="3.40.50.12780">
    <property type="entry name" value="N-terminal domain of ligase-like"/>
    <property type="match status" value="1"/>
</dbReference>
<feature type="domain" description="AMP-binding enzyme C-terminal" evidence="7">
    <location>
        <begin position="503"/>
        <end position="578"/>
    </location>
</feature>
<dbReference type="GO" id="GO:0016405">
    <property type="term" value="F:CoA-ligase activity"/>
    <property type="evidence" value="ECO:0007669"/>
    <property type="project" value="TreeGrafter"/>
</dbReference>
<evidence type="ECO:0000313" key="9">
    <source>
        <dbReference type="RefSeq" id="XP_021809648.1"/>
    </source>
</evidence>
<name>A0A6P5S781_PRUAV</name>
<dbReference type="SUPFAM" id="SSF56801">
    <property type="entry name" value="Acetyl-CoA synthetase-like"/>
    <property type="match status" value="1"/>
</dbReference>
<dbReference type="PANTHER" id="PTHR24096:SF362">
    <property type="entry name" value="4-COUMARATE--COA LIGASE-LIKE 9"/>
    <property type="match status" value="1"/>
</dbReference>
<dbReference type="CDD" id="cd05904">
    <property type="entry name" value="4CL"/>
    <property type="match status" value="1"/>
</dbReference>
<dbReference type="AlphaFoldDB" id="A0A6P5S781"/>
<proteinExistence type="inferred from homology"/>
<gene>
    <name evidence="9" type="primary">LOC110753143</name>
</gene>
<dbReference type="KEGG" id="pavi:110753143"/>
<dbReference type="PROSITE" id="PS00455">
    <property type="entry name" value="AMP_BINDING"/>
    <property type="match status" value="1"/>
</dbReference>
<comment type="subcellular location">
    <subcellularLocation>
        <location evidence="1">Cytoplasm</location>
    </subcellularLocation>
</comment>
<organism evidence="8 9">
    <name type="scientific">Prunus avium</name>
    <name type="common">Cherry</name>
    <name type="synonym">Cerasus avium</name>
    <dbReference type="NCBI Taxonomy" id="42229"/>
    <lineage>
        <taxon>Eukaryota</taxon>
        <taxon>Viridiplantae</taxon>
        <taxon>Streptophyta</taxon>
        <taxon>Embryophyta</taxon>
        <taxon>Tracheophyta</taxon>
        <taxon>Spermatophyta</taxon>
        <taxon>Magnoliopsida</taxon>
        <taxon>eudicotyledons</taxon>
        <taxon>Gunneridae</taxon>
        <taxon>Pentapetalae</taxon>
        <taxon>rosids</taxon>
        <taxon>fabids</taxon>
        <taxon>Rosales</taxon>
        <taxon>Rosaceae</taxon>
        <taxon>Amygdaloideae</taxon>
        <taxon>Amygdaleae</taxon>
        <taxon>Prunus</taxon>
    </lineage>
</organism>
<keyword evidence="4" id="KW-0436">Ligase</keyword>
<evidence type="ECO:0000256" key="4">
    <source>
        <dbReference type="ARBA" id="ARBA00022598"/>
    </source>
</evidence>
<dbReference type="InterPro" id="IPR025110">
    <property type="entry name" value="AMP-bd_C"/>
</dbReference>
<protein>
    <submittedName>
        <fullName evidence="9">4-coumarate--CoA ligase-like 9</fullName>
    </submittedName>
</protein>
<keyword evidence="3" id="KW-0963">Cytoplasm</keyword>
<evidence type="ECO:0000256" key="2">
    <source>
        <dbReference type="ARBA" id="ARBA00006432"/>
    </source>
</evidence>
<keyword evidence="8" id="KW-1185">Reference proteome</keyword>
<reference evidence="9" key="1">
    <citation type="submission" date="2025-08" db="UniProtKB">
        <authorList>
            <consortium name="RefSeq"/>
        </authorList>
    </citation>
    <scope>IDENTIFICATION</scope>
</reference>
<dbReference type="Pfam" id="PF00501">
    <property type="entry name" value="AMP-binding"/>
    <property type="match status" value="1"/>
</dbReference>
<comment type="similarity">
    <text evidence="2">Belongs to the ATP-dependent AMP-binding enzyme family.</text>
</comment>
<evidence type="ECO:0000313" key="8">
    <source>
        <dbReference type="Proteomes" id="UP000515124"/>
    </source>
</evidence>
<dbReference type="InterPro" id="IPR045851">
    <property type="entry name" value="AMP-bd_C_sf"/>
</dbReference>
<sequence length="592" mass="63594">MQSISMNGELEVSKPNLDTSISNSNSQTHTPMANKADQQTIISNSSSAVIDPKSGFCSTTKIFHSLRPKAPLPPQNTPLSVTHYFLSNLQHSPPPPSTPALLDAATGLRVLYPEFTRRVQSLAFSLQSQLGLSHGDCAFILSPNSLHVPVLYLSLFSLGVIVSPSNPASSIPDLSRQIHICKPAVAFATSATAHKIHSLRLGTVLLDSTEFESMMTSPAAAEPRRVQVSQSDTATILYSSGTTGRVKGVALTHRNWISTLASVYAVRSAAAASPQAAVALCTVPFFHSYGIAFCLRVLAMGDTLASISGRFDLVAMMRAIERFRITHVAWAPPVAVAVVKHGDGNETGGYDLSSLQVIACGGAPLAKSVIDKLKKRLPNIQVAQGYGLTETGARVFGAVGPEDTRVEGANGKLMPNIEVKIVEADSETGIGLPPLMQGEIWVRGPCVMKGYVGDEEATAAALDSEGWLKTGDLCYIDNDGYLFFVDRIKELIKYKAYQVAPAELEHLLQSHPDIVDAAVIPYPDEEAGQVPMAFVVRSSGSFVDKSQVKDFIAKQVAPYKKIRRVAFINSIPKSAQGKVMRKELIKLSLSKL</sequence>
<dbReference type="InterPro" id="IPR000873">
    <property type="entry name" value="AMP-dep_synth/lig_dom"/>
</dbReference>
<accession>A0A6P5S781</accession>
<dbReference type="PANTHER" id="PTHR24096">
    <property type="entry name" value="LONG-CHAIN-FATTY-ACID--COA LIGASE"/>
    <property type="match status" value="1"/>
</dbReference>
<dbReference type="Gene3D" id="3.30.300.30">
    <property type="match status" value="1"/>
</dbReference>
<evidence type="ECO:0000259" key="7">
    <source>
        <dbReference type="Pfam" id="PF13193"/>
    </source>
</evidence>
<dbReference type="InterPro" id="IPR020845">
    <property type="entry name" value="AMP-binding_CS"/>
</dbReference>
<evidence type="ECO:0000256" key="5">
    <source>
        <dbReference type="SAM" id="MobiDB-lite"/>
    </source>
</evidence>
<dbReference type="GeneID" id="110753143"/>
<feature type="domain" description="AMP-dependent synthetase/ligase" evidence="6">
    <location>
        <begin position="96"/>
        <end position="451"/>
    </location>
</feature>
<evidence type="ECO:0000259" key="6">
    <source>
        <dbReference type="Pfam" id="PF00501"/>
    </source>
</evidence>
<feature type="compositionally biased region" description="Polar residues" evidence="5">
    <location>
        <begin position="16"/>
        <end position="36"/>
    </location>
</feature>
<dbReference type="Proteomes" id="UP000515124">
    <property type="component" value="Unplaced"/>
</dbReference>
<evidence type="ECO:0000256" key="3">
    <source>
        <dbReference type="ARBA" id="ARBA00022490"/>
    </source>
</evidence>
<dbReference type="GO" id="GO:0005737">
    <property type="term" value="C:cytoplasm"/>
    <property type="evidence" value="ECO:0007669"/>
    <property type="project" value="UniProtKB-SubCell"/>
</dbReference>
<dbReference type="InterPro" id="IPR042099">
    <property type="entry name" value="ANL_N_sf"/>
</dbReference>
<dbReference type="RefSeq" id="XP_021809648.1">
    <property type="nucleotide sequence ID" value="XM_021953956.1"/>
</dbReference>
<dbReference type="FunFam" id="3.30.300.30:FF:000007">
    <property type="entry name" value="4-coumarate--CoA ligase 2"/>
    <property type="match status" value="1"/>
</dbReference>
<evidence type="ECO:0000256" key="1">
    <source>
        <dbReference type="ARBA" id="ARBA00004496"/>
    </source>
</evidence>
<feature type="region of interest" description="Disordered" evidence="5">
    <location>
        <begin position="1"/>
        <end position="36"/>
    </location>
</feature>